<dbReference type="InterPro" id="IPR019264">
    <property type="entry name" value="DUF2179"/>
</dbReference>
<dbReference type="STRING" id="1385514.N782_11560"/>
<evidence type="ECO:0000256" key="2">
    <source>
        <dbReference type="ARBA" id="ARBA00022475"/>
    </source>
</evidence>
<accession>A0A0A2TER3</accession>
<keyword evidence="5 6" id="KW-0472">Membrane</keyword>
<gene>
    <name evidence="8" type="ORF">N782_11560</name>
</gene>
<dbReference type="GO" id="GO:0005886">
    <property type="term" value="C:plasma membrane"/>
    <property type="evidence" value="ECO:0007669"/>
    <property type="project" value="UniProtKB-SubCell"/>
</dbReference>
<dbReference type="InterPro" id="IPR003740">
    <property type="entry name" value="YitT"/>
</dbReference>
<dbReference type="PANTHER" id="PTHR33545:SF5">
    <property type="entry name" value="UPF0750 MEMBRANE PROTEIN YITT"/>
    <property type="match status" value="1"/>
</dbReference>
<dbReference type="RefSeq" id="WP_036819540.1">
    <property type="nucleotide sequence ID" value="NZ_AVBF01000027.1"/>
</dbReference>
<name>A0A0A2TER3_9BACI</name>
<feature type="transmembrane region" description="Helical" evidence="6">
    <location>
        <begin position="5"/>
        <end position="26"/>
    </location>
</feature>
<feature type="transmembrane region" description="Helical" evidence="6">
    <location>
        <begin position="109"/>
        <end position="129"/>
    </location>
</feature>
<evidence type="ECO:0000259" key="7">
    <source>
        <dbReference type="Pfam" id="PF10035"/>
    </source>
</evidence>
<comment type="subcellular location">
    <subcellularLocation>
        <location evidence="1">Cell membrane</location>
        <topology evidence="1">Multi-pass membrane protein</topology>
    </subcellularLocation>
</comment>
<evidence type="ECO:0000256" key="4">
    <source>
        <dbReference type="ARBA" id="ARBA00022989"/>
    </source>
</evidence>
<reference evidence="8 9" key="1">
    <citation type="journal article" date="2015" name="Stand. Genomic Sci.">
        <title>High quality draft genome sequence of the moderately halophilic bacterium Pontibacillus yanchengensis Y32(T) and comparison among Pontibacillus genomes.</title>
        <authorList>
            <person name="Huang J."/>
            <person name="Qiao Z.X."/>
            <person name="Tang J.W."/>
            <person name="Wang G."/>
        </authorList>
    </citation>
    <scope>NUCLEOTIDE SEQUENCE [LARGE SCALE GENOMIC DNA]</scope>
    <source>
        <strain evidence="8 9">Y32</strain>
    </source>
</reference>
<keyword evidence="4 6" id="KW-1133">Transmembrane helix</keyword>
<dbReference type="CDD" id="cd16380">
    <property type="entry name" value="YitT_C"/>
    <property type="match status" value="1"/>
</dbReference>
<dbReference type="PANTHER" id="PTHR33545">
    <property type="entry name" value="UPF0750 MEMBRANE PROTEIN YITT-RELATED"/>
    <property type="match status" value="1"/>
</dbReference>
<evidence type="ECO:0000256" key="1">
    <source>
        <dbReference type="ARBA" id="ARBA00004651"/>
    </source>
</evidence>
<evidence type="ECO:0000256" key="3">
    <source>
        <dbReference type="ARBA" id="ARBA00022692"/>
    </source>
</evidence>
<dbReference type="AlphaFoldDB" id="A0A0A2TER3"/>
<dbReference type="OrthoDB" id="1758221at2"/>
<evidence type="ECO:0000313" key="9">
    <source>
        <dbReference type="Proteomes" id="UP000030147"/>
    </source>
</evidence>
<feature type="domain" description="DUF2179" evidence="7">
    <location>
        <begin position="222"/>
        <end position="275"/>
    </location>
</feature>
<keyword evidence="9" id="KW-1185">Reference proteome</keyword>
<feature type="transmembrane region" description="Helical" evidence="6">
    <location>
        <begin position="175"/>
        <end position="192"/>
    </location>
</feature>
<dbReference type="Pfam" id="PF10035">
    <property type="entry name" value="DUF2179"/>
    <property type="match status" value="1"/>
</dbReference>
<dbReference type="InterPro" id="IPR015867">
    <property type="entry name" value="N-reg_PII/ATP_PRibTrfase_C"/>
</dbReference>
<feature type="transmembrane region" description="Helical" evidence="6">
    <location>
        <begin position="52"/>
        <end position="73"/>
    </location>
</feature>
<sequence length="282" mass="30959">MFKNILSFIVINLGVFCVAANVHFFLSPNSLATGGVSGLSIVLNDVFPDMSLGLVMLILNVICFLLGFIFIGFKFGSKTIYTSFAVSFMVWALEKFAPMDQPLSDDILIQLIIGQAIAAAGIAMVFHQGASTGGTDIIAMILNKYLSIDMGKAVLFSDIAIAASSIFVFGPQIGLYAFFGVILNGIVIDYALQQFDDNKEIVIISRESEMVREFIVHELGKGATIHSAKGAFNYDSKEVITTILKRKDFIRLKRYISEVDHTAFVTVHTMNEIIGQNFKRLA</sequence>
<keyword evidence="3 6" id="KW-0812">Transmembrane</keyword>
<evidence type="ECO:0000256" key="6">
    <source>
        <dbReference type="SAM" id="Phobius"/>
    </source>
</evidence>
<dbReference type="Proteomes" id="UP000030147">
    <property type="component" value="Unassembled WGS sequence"/>
</dbReference>
<dbReference type="eggNOG" id="COG1284">
    <property type="taxonomic scope" value="Bacteria"/>
</dbReference>
<proteinExistence type="predicted"/>
<comment type="caution">
    <text evidence="8">The sequence shown here is derived from an EMBL/GenBank/DDBJ whole genome shotgun (WGS) entry which is preliminary data.</text>
</comment>
<dbReference type="PIRSF" id="PIRSF006483">
    <property type="entry name" value="Membrane_protein_YitT"/>
    <property type="match status" value="1"/>
</dbReference>
<evidence type="ECO:0000313" key="8">
    <source>
        <dbReference type="EMBL" id="KGP72606.1"/>
    </source>
</evidence>
<dbReference type="InterPro" id="IPR051461">
    <property type="entry name" value="UPF0750_membrane"/>
</dbReference>
<dbReference type="Gene3D" id="3.30.70.120">
    <property type="match status" value="1"/>
</dbReference>
<dbReference type="EMBL" id="AVBF01000027">
    <property type="protein sequence ID" value="KGP72606.1"/>
    <property type="molecule type" value="Genomic_DNA"/>
</dbReference>
<protein>
    <submittedName>
        <fullName evidence="8">Membrane protein</fullName>
    </submittedName>
</protein>
<evidence type="ECO:0000256" key="5">
    <source>
        <dbReference type="ARBA" id="ARBA00023136"/>
    </source>
</evidence>
<keyword evidence="2" id="KW-1003">Cell membrane</keyword>
<dbReference type="Pfam" id="PF02588">
    <property type="entry name" value="YitT_membrane"/>
    <property type="match status" value="1"/>
</dbReference>
<organism evidence="8 9">
    <name type="scientific">Pontibacillus yanchengensis Y32</name>
    <dbReference type="NCBI Taxonomy" id="1385514"/>
    <lineage>
        <taxon>Bacteria</taxon>
        <taxon>Bacillati</taxon>
        <taxon>Bacillota</taxon>
        <taxon>Bacilli</taxon>
        <taxon>Bacillales</taxon>
        <taxon>Bacillaceae</taxon>
        <taxon>Pontibacillus</taxon>
    </lineage>
</organism>